<organism evidence="2 3">
    <name type="scientific">Streptomyces gossypii</name>
    <dbReference type="NCBI Taxonomy" id="2883101"/>
    <lineage>
        <taxon>Bacteria</taxon>
        <taxon>Bacillati</taxon>
        <taxon>Actinomycetota</taxon>
        <taxon>Actinomycetes</taxon>
        <taxon>Kitasatosporales</taxon>
        <taxon>Streptomycetaceae</taxon>
        <taxon>Streptomyces</taxon>
    </lineage>
</organism>
<protein>
    <submittedName>
        <fullName evidence="2">Uncharacterized protein</fullName>
    </submittedName>
</protein>
<gene>
    <name evidence="2" type="ORF">LHJ74_19965</name>
</gene>
<reference evidence="2 3" key="1">
    <citation type="submission" date="2021-10" db="EMBL/GenBank/DDBJ databases">
        <title>Streptomyces gossypii sp. nov., isolated from soil collected from cotton field.</title>
        <authorList>
            <person name="Ge X."/>
            <person name="Chen X."/>
            <person name="Liu W."/>
        </authorList>
    </citation>
    <scope>NUCLEOTIDE SEQUENCE [LARGE SCALE GENOMIC DNA]</scope>
    <source>
        <strain evidence="2 3">N2-109</strain>
    </source>
</reference>
<sequence>MSLLRTVATLRAAALGRAERLTTVRHQQLADPPFVFIPLALAGEACAPLAAMAGTDAGHPVLLTVEQPRDRTRRFRFAEQLADLLLPYVDECRGDSETYEAGRPKESRERFTRAPQILVPNQGGIAFTRLLGRSTRLRRTDGPYAVAPSVPTLGKWLTWAADQADFPGSSTLLSMTRMLGDHWATGQSSTEDAHLAALLAWIDPPPGMTGAQAARLAEDPARHPPAGPATDPLFDRTLSELVTAYGTAAGDRARAATGRAIEAELRTQLAPTWDLMWRGIELLRALPPGGHVEERWALDRALFTGYASHLDESGLPQPRRDHAAGAARRLARLEDAVARYESQRAFDDPLVMAEYELSGEAFTGTVTAREPDRVIESGGGGGRGGKAGLFRPLVTLRTEQRPPIGEGETVLSPDRPGQKAEILTIRDLGGSDSSDSDGGAGNGFEADIQLSGGFGGKRKPPAPPGSIPEIGEQLCYTTLGQYVASAQLPDDADTPWTHGGPPQPYEPTHEDAEETWE</sequence>
<dbReference type="Proteomes" id="UP001156389">
    <property type="component" value="Unassembled WGS sequence"/>
</dbReference>
<dbReference type="EMBL" id="JAJAGO010000009">
    <property type="protein sequence ID" value="MCT2592152.1"/>
    <property type="molecule type" value="Genomic_DNA"/>
</dbReference>
<dbReference type="RefSeq" id="WP_260219484.1">
    <property type="nucleotide sequence ID" value="NZ_JAJAGO010000009.1"/>
</dbReference>
<evidence type="ECO:0000256" key="1">
    <source>
        <dbReference type="SAM" id="MobiDB-lite"/>
    </source>
</evidence>
<feature type="compositionally biased region" description="Low complexity" evidence="1">
    <location>
        <begin position="427"/>
        <end position="437"/>
    </location>
</feature>
<name>A0ABT2JW66_9ACTN</name>
<proteinExistence type="predicted"/>
<comment type="caution">
    <text evidence="2">The sequence shown here is derived from an EMBL/GenBank/DDBJ whole genome shotgun (WGS) entry which is preliminary data.</text>
</comment>
<feature type="region of interest" description="Disordered" evidence="1">
    <location>
        <begin position="426"/>
        <end position="472"/>
    </location>
</feature>
<evidence type="ECO:0000313" key="3">
    <source>
        <dbReference type="Proteomes" id="UP001156389"/>
    </source>
</evidence>
<evidence type="ECO:0000313" key="2">
    <source>
        <dbReference type="EMBL" id="MCT2592152.1"/>
    </source>
</evidence>
<accession>A0ABT2JW66</accession>
<feature type="region of interest" description="Disordered" evidence="1">
    <location>
        <begin position="399"/>
        <end position="418"/>
    </location>
</feature>
<feature type="region of interest" description="Disordered" evidence="1">
    <location>
        <begin position="486"/>
        <end position="517"/>
    </location>
</feature>
<keyword evidence="3" id="KW-1185">Reference proteome</keyword>